<dbReference type="Gene3D" id="3.10.180.10">
    <property type="entry name" value="2,3-Dihydroxybiphenyl 1,2-Dioxygenase, domain 1"/>
    <property type="match status" value="1"/>
</dbReference>
<dbReference type="InterPro" id="IPR004360">
    <property type="entry name" value="Glyas_Fos-R_dOase_dom"/>
</dbReference>
<dbReference type="STRING" id="1604334.SAMN05421546_0867"/>
<feature type="domain" description="VOC" evidence="1">
    <location>
        <begin position="5"/>
        <end position="127"/>
    </location>
</feature>
<dbReference type="Proteomes" id="UP000241788">
    <property type="component" value="Unassembled WGS sequence"/>
</dbReference>
<reference evidence="3" key="1">
    <citation type="submission" date="2017-01" db="EMBL/GenBank/DDBJ databases">
        <authorList>
            <person name="Varghese N."/>
            <person name="Submissions S."/>
        </authorList>
    </citation>
    <scope>NUCLEOTIDE SEQUENCE [LARGE SCALE GENOMIC DNA]</scope>
    <source>
        <strain evidence="3">UM1</strain>
    </source>
</reference>
<dbReference type="Pfam" id="PF00903">
    <property type="entry name" value="Glyoxalase"/>
    <property type="match status" value="1"/>
</dbReference>
<dbReference type="InterPro" id="IPR029068">
    <property type="entry name" value="Glyas_Bleomycin-R_OHBP_Dase"/>
</dbReference>
<evidence type="ECO:0000259" key="1">
    <source>
        <dbReference type="PROSITE" id="PS51819"/>
    </source>
</evidence>
<dbReference type="AlphaFoldDB" id="A0A1N6R1Q7"/>
<dbReference type="RefSeq" id="WP_076585651.1">
    <property type="nucleotide sequence ID" value="NZ_FTLW01000002.1"/>
</dbReference>
<proteinExistence type="predicted"/>
<dbReference type="EMBL" id="FTLW01000002">
    <property type="protein sequence ID" value="SIQ22729.1"/>
    <property type="molecule type" value="Genomic_DNA"/>
</dbReference>
<name>A0A1N6R1Q7_9GAMM</name>
<organism evidence="2 3">
    <name type="scientific">Solilutibacter tolerans</name>
    <dbReference type="NCBI Taxonomy" id="1604334"/>
    <lineage>
        <taxon>Bacteria</taxon>
        <taxon>Pseudomonadati</taxon>
        <taxon>Pseudomonadota</taxon>
        <taxon>Gammaproteobacteria</taxon>
        <taxon>Lysobacterales</taxon>
        <taxon>Lysobacteraceae</taxon>
        <taxon>Solilutibacter</taxon>
    </lineage>
</organism>
<sequence>MNFNPVVWFEIYVQDMPRAQAFYEKVLDKKLEGLEAPEGDASGFQMLAFPMAMENGGAGGALVKAEGVPSGGMGTLVYFGCEDCAVEAGRVVAAGGQIFKEKFSIGPYGFCALAHDTEGNMFGLHSME</sequence>
<evidence type="ECO:0000313" key="2">
    <source>
        <dbReference type="EMBL" id="SIQ22729.1"/>
    </source>
</evidence>
<protein>
    <recommendedName>
        <fullName evidence="1">VOC domain-containing protein</fullName>
    </recommendedName>
</protein>
<dbReference type="SUPFAM" id="SSF54593">
    <property type="entry name" value="Glyoxalase/Bleomycin resistance protein/Dihydroxybiphenyl dioxygenase"/>
    <property type="match status" value="1"/>
</dbReference>
<dbReference type="PANTHER" id="PTHR33993">
    <property type="entry name" value="GLYOXALASE-RELATED"/>
    <property type="match status" value="1"/>
</dbReference>
<dbReference type="InterPro" id="IPR052164">
    <property type="entry name" value="Anthracycline_SecMetBiosynth"/>
</dbReference>
<evidence type="ECO:0000313" key="3">
    <source>
        <dbReference type="Proteomes" id="UP000241788"/>
    </source>
</evidence>
<dbReference type="PROSITE" id="PS51819">
    <property type="entry name" value="VOC"/>
    <property type="match status" value="1"/>
</dbReference>
<dbReference type="OrthoDB" id="8776491at2"/>
<accession>A0A1N6R1Q7</accession>
<dbReference type="PANTHER" id="PTHR33993:SF2">
    <property type="entry name" value="VOC DOMAIN-CONTAINING PROTEIN"/>
    <property type="match status" value="1"/>
</dbReference>
<gene>
    <name evidence="2" type="ORF">SAMN05421546_0867</name>
</gene>
<keyword evidence="3" id="KW-1185">Reference proteome</keyword>
<dbReference type="InterPro" id="IPR037523">
    <property type="entry name" value="VOC_core"/>
</dbReference>
<dbReference type="CDD" id="cd07247">
    <property type="entry name" value="SgaA_N_like"/>
    <property type="match status" value="1"/>
</dbReference>